<accession>A0AA88RLV4</accession>
<comment type="caution">
    <text evidence="1">The sequence shown here is derived from an EMBL/GenBank/DDBJ whole genome shotgun (WGS) entry which is preliminary data.</text>
</comment>
<protein>
    <submittedName>
        <fullName evidence="1">Uncharacterized protein</fullName>
    </submittedName>
</protein>
<gene>
    <name evidence="1" type="ORF">RJ640_022963</name>
</gene>
<evidence type="ECO:0000313" key="2">
    <source>
        <dbReference type="Proteomes" id="UP001187471"/>
    </source>
</evidence>
<name>A0AA88RLV4_9ASTE</name>
<evidence type="ECO:0000313" key="1">
    <source>
        <dbReference type="EMBL" id="KAK2985085.1"/>
    </source>
</evidence>
<sequence>MLCEYPSIIESWTNARIESEMNMVDTAVKSLRKLKEKLPGKERNERRAAFALCQTDEISDIIKLRELEDFNPCHSIFSNKTPLQHVQLESVLT</sequence>
<dbReference type="EMBL" id="JAVXUO010001194">
    <property type="protein sequence ID" value="KAK2985085.1"/>
    <property type="molecule type" value="Genomic_DNA"/>
</dbReference>
<dbReference type="Proteomes" id="UP001187471">
    <property type="component" value="Unassembled WGS sequence"/>
</dbReference>
<keyword evidence="2" id="KW-1185">Reference proteome</keyword>
<reference evidence="1" key="1">
    <citation type="submission" date="2022-12" db="EMBL/GenBank/DDBJ databases">
        <title>Draft genome assemblies for two species of Escallonia (Escalloniales).</title>
        <authorList>
            <person name="Chanderbali A."/>
            <person name="Dervinis C."/>
            <person name="Anghel I."/>
            <person name="Soltis D."/>
            <person name="Soltis P."/>
            <person name="Zapata F."/>
        </authorList>
    </citation>
    <scope>NUCLEOTIDE SEQUENCE</scope>
    <source>
        <strain evidence="1">UCBG92.1500</strain>
        <tissue evidence="1">Leaf</tissue>
    </source>
</reference>
<organism evidence="1 2">
    <name type="scientific">Escallonia rubra</name>
    <dbReference type="NCBI Taxonomy" id="112253"/>
    <lineage>
        <taxon>Eukaryota</taxon>
        <taxon>Viridiplantae</taxon>
        <taxon>Streptophyta</taxon>
        <taxon>Embryophyta</taxon>
        <taxon>Tracheophyta</taxon>
        <taxon>Spermatophyta</taxon>
        <taxon>Magnoliopsida</taxon>
        <taxon>eudicotyledons</taxon>
        <taxon>Gunneridae</taxon>
        <taxon>Pentapetalae</taxon>
        <taxon>asterids</taxon>
        <taxon>campanulids</taxon>
        <taxon>Escalloniales</taxon>
        <taxon>Escalloniaceae</taxon>
        <taxon>Escallonia</taxon>
    </lineage>
</organism>
<proteinExistence type="predicted"/>
<dbReference type="AlphaFoldDB" id="A0AA88RLV4"/>